<dbReference type="OrthoDB" id="2737536at2"/>
<dbReference type="InterPro" id="IPR016181">
    <property type="entry name" value="Acyl_CoA_acyltransferase"/>
</dbReference>
<name>A0A3M8DW65_9BACL</name>
<dbReference type="Gene3D" id="3.40.630.30">
    <property type="match status" value="1"/>
</dbReference>
<dbReference type="GO" id="GO:0016747">
    <property type="term" value="F:acyltransferase activity, transferring groups other than amino-acyl groups"/>
    <property type="evidence" value="ECO:0007669"/>
    <property type="project" value="InterPro"/>
</dbReference>
<dbReference type="CDD" id="cd04301">
    <property type="entry name" value="NAT_SF"/>
    <property type="match status" value="1"/>
</dbReference>
<dbReference type="Proteomes" id="UP000271031">
    <property type="component" value="Unassembled WGS sequence"/>
</dbReference>
<reference evidence="2 3" key="1">
    <citation type="submission" date="2018-10" db="EMBL/GenBank/DDBJ databases">
        <title>Phylogenomics of Brevibacillus.</title>
        <authorList>
            <person name="Dunlap C."/>
        </authorList>
    </citation>
    <scope>NUCLEOTIDE SEQUENCE [LARGE SCALE GENOMIC DNA]</scope>
    <source>
        <strain evidence="2 3">JCM 15716</strain>
    </source>
</reference>
<accession>A0A3M8DW65</accession>
<keyword evidence="2" id="KW-0808">Transferase</keyword>
<feature type="domain" description="N-acetyltransferase" evidence="1">
    <location>
        <begin position="118"/>
        <end position="257"/>
    </location>
</feature>
<dbReference type="SUPFAM" id="SSF55729">
    <property type="entry name" value="Acyl-CoA N-acyltransferases (Nat)"/>
    <property type="match status" value="1"/>
</dbReference>
<dbReference type="Pfam" id="PF00583">
    <property type="entry name" value="Acetyltransf_1"/>
    <property type="match status" value="1"/>
</dbReference>
<keyword evidence="3" id="KW-1185">Reference proteome</keyword>
<proteinExistence type="predicted"/>
<evidence type="ECO:0000313" key="2">
    <source>
        <dbReference type="EMBL" id="RNB92332.1"/>
    </source>
</evidence>
<protein>
    <submittedName>
        <fullName evidence="2">GNAT family N-acetyltransferase</fullName>
    </submittedName>
</protein>
<gene>
    <name evidence="2" type="ORF">EDM56_01125</name>
</gene>
<dbReference type="InterPro" id="IPR000182">
    <property type="entry name" value="GNAT_dom"/>
</dbReference>
<dbReference type="EMBL" id="RHHQ01000003">
    <property type="protein sequence ID" value="RNB92332.1"/>
    <property type="molecule type" value="Genomic_DNA"/>
</dbReference>
<dbReference type="AlphaFoldDB" id="A0A3M8DW65"/>
<dbReference type="PROSITE" id="PS51186">
    <property type="entry name" value="GNAT"/>
    <property type="match status" value="1"/>
</dbReference>
<evidence type="ECO:0000313" key="3">
    <source>
        <dbReference type="Proteomes" id="UP000271031"/>
    </source>
</evidence>
<sequence length="263" mass="30314">MMIEKITEEFDTAQILSYASREKRAWGDLFFNEQNPTHYDANHADVSVLPADPDAVIDEVIQFYREKAIIPRFYLHNVEALAPFIEKLTARGFGYEEFDHAVQLWNGQLANVPHDDRVSIERVSSHNFTEAMEVECSIAEFGGRKVREKAFQLEFANPAYDYYLLYVDGVAASTACTFKTGSHIRLENVATRKEWRGQGLIGILIRHMQEEVALQGYKQFWVYPINEQVEKVYKRYHFDTVGRLRMAHAFLGGKSIKEIHAGN</sequence>
<evidence type="ECO:0000259" key="1">
    <source>
        <dbReference type="PROSITE" id="PS51186"/>
    </source>
</evidence>
<organism evidence="2 3">
    <name type="scientific">Brevibacillus fluminis</name>
    <dbReference type="NCBI Taxonomy" id="511487"/>
    <lineage>
        <taxon>Bacteria</taxon>
        <taxon>Bacillati</taxon>
        <taxon>Bacillota</taxon>
        <taxon>Bacilli</taxon>
        <taxon>Bacillales</taxon>
        <taxon>Paenibacillaceae</taxon>
        <taxon>Brevibacillus</taxon>
    </lineage>
</organism>
<dbReference type="RefSeq" id="WP_122916038.1">
    <property type="nucleotide sequence ID" value="NZ_RHHQ01000003.1"/>
</dbReference>
<comment type="caution">
    <text evidence="2">The sequence shown here is derived from an EMBL/GenBank/DDBJ whole genome shotgun (WGS) entry which is preliminary data.</text>
</comment>